<evidence type="ECO:0008006" key="3">
    <source>
        <dbReference type="Google" id="ProtNLM"/>
    </source>
</evidence>
<dbReference type="Ensembl" id="ENSNVIT00000003699.1">
    <property type="protein sequence ID" value="ENSNVIP00000003169.1"/>
    <property type="gene ID" value="ENSNVIG00000002532.1"/>
</dbReference>
<reference evidence="1" key="1">
    <citation type="submission" date="2025-08" db="UniProtKB">
        <authorList>
            <consortium name="Ensembl"/>
        </authorList>
    </citation>
    <scope>IDENTIFICATION</scope>
</reference>
<proteinExistence type="predicted"/>
<reference evidence="1" key="2">
    <citation type="submission" date="2025-09" db="UniProtKB">
        <authorList>
            <consortium name="Ensembl"/>
        </authorList>
    </citation>
    <scope>IDENTIFICATION</scope>
</reference>
<protein>
    <recommendedName>
        <fullName evidence="3">Serine-threonine/tyrosine-protein kinase catalytic domain-containing protein</fullName>
    </recommendedName>
</protein>
<dbReference type="Proteomes" id="UP000694425">
    <property type="component" value="Unplaced"/>
</dbReference>
<name>A0A8C7ABW1_NEOVI</name>
<evidence type="ECO:0000313" key="2">
    <source>
        <dbReference type="Proteomes" id="UP000694425"/>
    </source>
</evidence>
<sequence>MLKCWHPKAELRPSFSELVSRISAIFSTFIGEHYVHVNATYVNVKCVAPYPSLLLSQDNIDGEGDT</sequence>
<accession>A0A8C7ABW1</accession>
<keyword evidence="2" id="KW-1185">Reference proteome</keyword>
<evidence type="ECO:0000313" key="1">
    <source>
        <dbReference type="Ensembl" id="ENSNVIP00000003169.1"/>
    </source>
</evidence>
<dbReference type="AlphaFoldDB" id="A0A8C7ABW1"/>
<organism evidence="1 2">
    <name type="scientific">Neovison vison</name>
    <name type="common">American mink</name>
    <name type="synonym">Mustela vison</name>
    <dbReference type="NCBI Taxonomy" id="452646"/>
    <lineage>
        <taxon>Eukaryota</taxon>
        <taxon>Metazoa</taxon>
        <taxon>Chordata</taxon>
        <taxon>Craniata</taxon>
        <taxon>Vertebrata</taxon>
        <taxon>Euteleostomi</taxon>
        <taxon>Mammalia</taxon>
        <taxon>Eutheria</taxon>
        <taxon>Laurasiatheria</taxon>
        <taxon>Carnivora</taxon>
        <taxon>Caniformia</taxon>
        <taxon>Musteloidea</taxon>
        <taxon>Mustelidae</taxon>
        <taxon>Mustelinae</taxon>
        <taxon>Neogale</taxon>
    </lineage>
</organism>
<dbReference type="GeneTree" id="ENSGT00940000158022"/>